<dbReference type="Proteomes" id="UP000284702">
    <property type="component" value="Unassembled WGS sequence"/>
</dbReference>
<dbReference type="PANTHER" id="PTHR37067:SF3">
    <property type="entry name" value="PX DOMAIN-CONTAINING PROTEIN"/>
    <property type="match status" value="1"/>
</dbReference>
<keyword evidence="2" id="KW-1185">Reference proteome</keyword>
<dbReference type="VEuPathDB" id="FungiDB:H257_17835"/>
<evidence type="ECO:0000313" key="2">
    <source>
        <dbReference type="Proteomes" id="UP000284702"/>
    </source>
</evidence>
<evidence type="ECO:0000313" key="1">
    <source>
        <dbReference type="EMBL" id="RQM31373.1"/>
    </source>
</evidence>
<name>A0A3R7WT80_APHAT</name>
<protein>
    <submittedName>
        <fullName evidence="1">Uncharacterized protein</fullName>
    </submittedName>
</protein>
<dbReference type="PANTHER" id="PTHR37067">
    <property type="entry name" value="PX DOMAIN-CONTAINING PROTEIN"/>
    <property type="match status" value="1"/>
</dbReference>
<comment type="caution">
    <text evidence="1">The sequence shown here is derived from an EMBL/GenBank/DDBJ whole genome shotgun (WGS) entry which is preliminary data.</text>
</comment>
<gene>
    <name evidence="1" type="ORF">B5M09_014011</name>
</gene>
<organism evidence="1 2">
    <name type="scientific">Aphanomyces astaci</name>
    <name type="common">Crayfish plague agent</name>
    <dbReference type="NCBI Taxonomy" id="112090"/>
    <lineage>
        <taxon>Eukaryota</taxon>
        <taxon>Sar</taxon>
        <taxon>Stramenopiles</taxon>
        <taxon>Oomycota</taxon>
        <taxon>Saprolegniomycetes</taxon>
        <taxon>Saprolegniales</taxon>
        <taxon>Verrucalvaceae</taxon>
        <taxon>Aphanomyces</taxon>
    </lineage>
</organism>
<dbReference type="EMBL" id="MZMZ02000060">
    <property type="protein sequence ID" value="RQM31373.1"/>
    <property type="molecule type" value="Genomic_DNA"/>
</dbReference>
<reference evidence="1" key="1">
    <citation type="submission" date="2018-07" db="EMBL/GenBank/DDBJ databases">
        <title>Annotation of Aphanomyces astaci genome assembly.</title>
        <authorList>
            <person name="Studholme D.J."/>
        </authorList>
    </citation>
    <scope>NUCLEOTIDE SEQUENCE [LARGE SCALE GENOMIC DNA]</scope>
    <source>
        <strain evidence="1">Pc</strain>
    </source>
</reference>
<sequence>MDALDAAGVKVGTVSHSVPHLAYLYGSDAKPVVMKRSIKFNCVALDKTCGLLVLRGLKTWVDDASTTTELIVSPQKKKEELDVSSVLMNELSGMANVKRLMVEKLNPLELYHDDGMECAQASLSKLWKLWYNAWERNPASPGLQKMQVERDEINHAAVLEAPACMPVDLAKMRPKLFLDDILTPRLARVRLFFSSDDVASIDQDHRDLVKAYKDEPGIKAIIDAHSNKTNFNDGWNSFDRARFSQLHRLCWEKIIFEQTMDYFRARLWDGAF</sequence>
<accession>A0A3R7WT80</accession>
<proteinExistence type="predicted"/>
<dbReference type="AlphaFoldDB" id="A0A3R7WT80"/>